<proteinExistence type="predicted"/>
<dbReference type="AlphaFoldDB" id="A0A099KT09"/>
<dbReference type="RefSeq" id="WP_033082124.1">
    <property type="nucleotide sequence ID" value="NZ_JQEC01000021.1"/>
</dbReference>
<evidence type="ECO:0000313" key="1">
    <source>
        <dbReference type="EMBL" id="KGJ93909.1"/>
    </source>
</evidence>
<dbReference type="PATRIC" id="fig|28229.3.peg.2085"/>
<dbReference type="OrthoDB" id="8985246at2"/>
<evidence type="ECO:0000313" key="2">
    <source>
        <dbReference type="Proteomes" id="UP000029868"/>
    </source>
</evidence>
<dbReference type="EMBL" id="JQEC01000021">
    <property type="protein sequence ID" value="KGJ93909.1"/>
    <property type="molecule type" value="Genomic_DNA"/>
</dbReference>
<protein>
    <recommendedName>
        <fullName evidence="3">Acyl-CoA dehydrogenase</fullName>
    </recommendedName>
</protein>
<name>A0A099KT09_COLPS</name>
<accession>A0A099KT09</accession>
<sequence>MTQVHNIFGRCITSFLALSGDVPLAIERLVNNAVIGLMDSDMIIEDTFAPMAELQEPRVAQPLESFEQTVFIDQLTDKVIIDGFGPHFHQIIGLFGSIMLDLCATDEQRQLVDNWLGQGHFGNFMMTDAGGPTLAQWQSTLTTAEAGQISLNVDKKWVIEGQNVGFSMVVCQQKGRPFPTTVLLSPQKSKALQQKACGGSFLDGNLQLGDVKGEVLINKSDFLSKGGLASVNRFLTLVRPRFVKSLMHHLLWLQDQKRLTLDHDDLSVIDFIINTANWCTAQDKFSIHSVDRVLALKFTSNELLQSLVVKGAVNEINDQRDLLGFTKMEGSSYRCLFEIYSKFKRGRR</sequence>
<comment type="caution">
    <text evidence="1">The sequence shown here is derived from an EMBL/GenBank/DDBJ whole genome shotgun (WGS) entry which is preliminary data.</text>
</comment>
<gene>
    <name evidence="1" type="ORF">GAB14E_2464</name>
</gene>
<evidence type="ECO:0008006" key="3">
    <source>
        <dbReference type="Google" id="ProtNLM"/>
    </source>
</evidence>
<organism evidence="1 2">
    <name type="scientific">Colwellia psychrerythraea</name>
    <name type="common">Vibrio psychroerythus</name>
    <dbReference type="NCBI Taxonomy" id="28229"/>
    <lineage>
        <taxon>Bacteria</taxon>
        <taxon>Pseudomonadati</taxon>
        <taxon>Pseudomonadota</taxon>
        <taxon>Gammaproteobacteria</taxon>
        <taxon>Alteromonadales</taxon>
        <taxon>Colwelliaceae</taxon>
        <taxon>Colwellia</taxon>
    </lineage>
</organism>
<dbReference type="Proteomes" id="UP000029868">
    <property type="component" value="Unassembled WGS sequence"/>
</dbReference>
<reference evidence="1 2" key="1">
    <citation type="submission" date="2014-08" db="EMBL/GenBank/DDBJ databases">
        <title>Genomic and Phenotypic Diversity of Colwellia psychrerythraea strains from Disparate Marine Basins.</title>
        <authorList>
            <person name="Techtmann S.M."/>
            <person name="Stelling S.C."/>
            <person name="Utturkar S.M."/>
            <person name="Alshibli N."/>
            <person name="Harris A."/>
            <person name="Brown S.D."/>
            <person name="Hazen T.C."/>
        </authorList>
    </citation>
    <scope>NUCLEOTIDE SEQUENCE [LARGE SCALE GENOMIC DNA]</scope>
    <source>
        <strain evidence="1 2">GAB14E</strain>
    </source>
</reference>